<evidence type="ECO:0008006" key="4">
    <source>
        <dbReference type="Google" id="ProtNLM"/>
    </source>
</evidence>
<comment type="caution">
    <text evidence="2">The sequence shown here is derived from an EMBL/GenBank/DDBJ whole genome shotgun (WGS) entry which is preliminary data.</text>
</comment>
<reference evidence="2 3" key="1">
    <citation type="submission" date="2020-08" db="EMBL/GenBank/DDBJ databases">
        <title>Sequencing the genomes of 1000 actinobacteria strains.</title>
        <authorList>
            <person name="Klenk H.-P."/>
        </authorList>
    </citation>
    <scope>NUCLEOTIDE SEQUENCE [LARGE SCALE GENOMIC DNA]</scope>
    <source>
        <strain evidence="2 3">DSM 23694</strain>
    </source>
</reference>
<name>A0A7W8YAB7_9MICC</name>
<accession>A0A7W8YAB7</accession>
<evidence type="ECO:0000313" key="2">
    <source>
        <dbReference type="EMBL" id="MBB5597751.1"/>
    </source>
</evidence>
<dbReference type="Proteomes" id="UP000523863">
    <property type="component" value="Unassembled WGS sequence"/>
</dbReference>
<keyword evidence="1" id="KW-0732">Signal</keyword>
<sequence length="129" mass="14241">MTTMTGRNRKFPLYALCAALVACLLIPATTAFAYTEVQYAYGTQSGWGVIRASTQGTIEGGRVYTAGSLWTVQVDTWRPFPYDSVAWSAVGIRSVAGSHLPVSSSKSRCWWTYGHYVSGTQPLFCWKRV</sequence>
<dbReference type="PROSITE" id="PS51257">
    <property type="entry name" value="PROKAR_LIPOPROTEIN"/>
    <property type="match status" value="1"/>
</dbReference>
<dbReference type="EMBL" id="JACHBL010000001">
    <property type="protein sequence ID" value="MBB5597751.1"/>
    <property type="molecule type" value="Genomic_DNA"/>
</dbReference>
<proteinExistence type="predicted"/>
<feature type="signal peptide" evidence="1">
    <location>
        <begin position="1"/>
        <end position="33"/>
    </location>
</feature>
<gene>
    <name evidence="2" type="ORF">BKA12_000831</name>
</gene>
<keyword evidence="3" id="KW-1185">Reference proteome</keyword>
<evidence type="ECO:0000256" key="1">
    <source>
        <dbReference type="SAM" id="SignalP"/>
    </source>
</evidence>
<feature type="chain" id="PRO_5031043494" description="Lactococcin 972 family bacteriocin" evidence="1">
    <location>
        <begin position="34"/>
        <end position="129"/>
    </location>
</feature>
<dbReference type="AlphaFoldDB" id="A0A7W8YAB7"/>
<protein>
    <recommendedName>
        <fullName evidence="4">Lactococcin 972 family bacteriocin</fullName>
    </recommendedName>
</protein>
<organism evidence="2 3">
    <name type="scientific">Neomicrococcus lactis</name>
    <dbReference type="NCBI Taxonomy" id="732241"/>
    <lineage>
        <taxon>Bacteria</taxon>
        <taxon>Bacillati</taxon>
        <taxon>Actinomycetota</taxon>
        <taxon>Actinomycetes</taxon>
        <taxon>Micrococcales</taxon>
        <taxon>Micrococcaceae</taxon>
        <taxon>Neomicrococcus</taxon>
    </lineage>
</organism>
<evidence type="ECO:0000313" key="3">
    <source>
        <dbReference type="Proteomes" id="UP000523863"/>
    </source>
</evidence>